<comment type="similarity">
    <text evidence="1">Belongs to the NAD(P)-dependent epimerase/dehydratase family. SDR39U1 subfamily.</text>
</comment>
<feature type="domain" description="NAD-dependent epimerase/dehydratase" evidence="2">
    <location>
        <begin position="4"/>
        <end position="212"/>
    </location>
</feature>
<dbReference type="RefSeq" id="WP_133587485.1">
    <property type="nucleotide sequence ID" value="NZ_CP037953.1"/>
</dbReference>
<sequence length="297" mass="32973">MHTVITGGTGFLGQALARSLLDDGHEVSVYTRAVDKCRRLFGNRVSPFSSWHEAPEQADAVVNLSGEPLVGTRWNEEKKDRIRSSRLSVTHGVLAWIDRMQLRPEVMISGSAVGYYGYSETATFTESDKPADDFSARLCRDWELAAEAVKKHDVRLCTVRTGIVLHPEGGALKQMLPAYKLGLGGPISSGRQWLSWIHREDWVNAVKYLLVSKSLHGAFNLTSPNPVKNEEFSSMLACVLHRPNMFRVPAFSLKLLFGDGADLLINGQKVMPAKLQQAGFEFSYPTLEQALRANLES</sequence>
<evidence type="ECO:0000259" key="2">
    <source>
        <dbReference type="Pfam" id="PF01370"/>
    </source>
</evidence>
<name>A0A4R6UXS1_9GAMM</name>
<protein>
    <recommendedName>
        <fullName evidence="6">TIGR01777 family protein</fullName>
    </recommendedName>
</protein>
<evidence type="ECO:0000256" key="1">
    <source>
        <dbReference type="ARBA" id="ARBA00009353"/>
    </source>
</evidence>
<comment type="caution">
    <text evidence="4">The sequence shown here is derived from an EMBL/GenBank/DDBJ whole genome shotgun (WGS) entry which is preliminary data.</text>
</comment>
<dbReference type="InterPro" id="IPR001509">
    <property type="entry name" value="Epimerase_deHydtase"/>
</dbReference>
<dbReference type="AlphaFoldDB" id="A0A4R6UXS1"/>
<dbReference type="Gene3D" id="3.40.50.720">
    <property type="entry name" value="NAD(P)-binding Rossmann-like Domain"/>
    <property type="match status" value="1"/>
</dbReference>
<dbReference type="PANTHER" id="PTHR11092:SF0">
    <property type="entry name" value="EPIMERASE FAMILY PROTEIN SDR39U1"/>
    <property type="match status" value="1"/>
</dbReference>
<dbReference type="InterPro" id="IPR013549">
    <property type="entry name" value="DUF1731"/>
</dbReference>
<organism evidence="4 5">
    <name type="scientific">Permianibacter aggregans</name>
    <dbReference type="NCBI Taxonomy" id="1510150"/>
    <lineage>
        <taxon>Bacteria</taxon>
        <taxon>Pseudomonadati</taxon>
        <taxon>Pseudomonadota</taxon>
        <taxon>Gammaproteobacteria</taxon>
        <taxon>Pseudomonadales</taxon>
        <taxon>Pseudomonadaceae</taxon>
        <taxon>Permianibacter</taxon>
    </lineage>
</organism>
<dbReference type="Pfam" id="PF08338">
    <property type="entry name" value="DUF1731"/>
    <property type="match status" value="1"/>
</dbReference>
<evidence type="ECO:0000259" key="3">
    <source>
        <dbReference type="Pfam" id="PF08338"/>
    </source>
</evidence>
<dbReference type="NCBIfam" id="TIGR01777">
    <property type="entry name" value="yfcH"/>
    <property type="match status" value="1"/>
</dbReference>
<evidence type="ECO:0008006" key="6">
    <source>
        <dbReference type="Google" id="ProtNLM"/>
    </source>
</evidence>
<dbReference type="InterPro" id="IPR010099">
    <property type="entry name" value="SDR39U1"/>
</dbReference>
<dbReference type="PANTHER" id="PTHR11092">
    <property type="entry name" value="SUGAR NUCLEOTIDE EPIMERASE RELATED"/>
    <property type="match status" value="1"/>
</dbReference>
<dbReference type="InterPro" id="IPR036291">
    <property type="entry name" value="NAD(P)-bd_dom_sf"/>
</dbReference>
<dbReference type="Pfam" id="PF01370">
    <property type="entry name" value="Epimerase"/>
    <property type="match status" value="1"/>
</dbReference>
<dbReference type="CDD" id="cd05242">
    <property type="entry name" value="SDR_a8"/>
    <property type="match status" value="1"/>
</dbReference>
<dbReference type="OrthoDB" id="9801773at2"/>
<feature type="domain" description="DUF1731" evidence="3">
    <location>
        <begin position="248"/>
        <end position="293"/>
    </location>
</feature>
<dbReference type="EMBL" id="SNYM01000002">
    <property type="protein sequence ID" value="TDQ50375.1"/>
    <property type="molecule type" value="Genomic_DNA"/>
</dbReference>
<dbReference type="Proteomes" id="UP000295375">
    <property type="component" value="Unassembled WGS sequence"/>
</dbReference>
<evidence type="ECO:0000313" key="5">
    <source>
        <dbReference type="Proteomes" id="UP000295375"/>
    </source>
</evidence>
<keyword evidence="5" id="KW-1185">Reference proteome</keyword>
<evidence type="ECO:0000313" key="4">
    <source>
        <dbReference type="EMBL" id="TDQ50375.1"/>
    </source>
</evidence>
<reference evidence="4 5" key="1">
    <citation type="submission" date="2019-03" db="EMBL/GenBank/DDBJ databases">
        <title>Genomic Encyclopedia of Type Strains, Phase IV (KMG-IV): sequencing the most valuable type-strain genomes for metagenomic binning, comparative biology and taxonomic classification.</title>
        <authorList>
            <person name="Goeker M."/>
        </authorList>
    </citation>
    <scope>NUCLEOTIDE SEQUENCE [LARGE SCALE GENOMIC DNA]</scope>
    <source>
        <strain evidence="4 5">DSM 103792</strain>
    </source>
</reference>
<gene>
    <name evidence="4" type="ORF">EV696_10256</name>
</gene>
<proteinExistence type="inferred from homology"/>
<accession>A0A4R6UXS1</accession>
<dbReference type="SUPFAM" id="SSF51735">
    <property type="entry name" value="NAD(P)-binding Rossmann-fold domains"/>
    <property type="match status" value="1"/>
</dbReference>